<proteinExistence type="predicted"/>
<evidence type="ECO:0000313" key="2">
    <source>
        <dbReference type="EMBL" id="ORY29856.1"/>
    </source>
</evidence>
<accession>A0A1Y2B569</accession>
<reference evidence="2 3" key="1">
    <citation type="submission" date="2016-08" db="EMBL/GenBank/DDBJ databases">
        <title>A Parts List for Fungal Cellulosomes Revealed by Comparative Genomics.</title>
        <authorList>
            <consortium name="DOE Joint Genome Institute"/>
            <person name="Haitjema C.H."/>
            <person name="Gilmore S.P."/>
            <person name="Henske J.K."/>
            <person name="Solomon K.V."/>
            <person name="De Groot R."/>
            <person name="Kuo A."/>
            <person name="Mondo S.J."/>
            <person name="Salamov A.A."/>
            <person name="Labutti K."/>
            <person name="Zhao Z."/>
            <person name="Chiniquy J."/>
            <person name="Barry K."/>
            <person name="Brewer H.M."/>
            <person name="Purvine S.O."/>
            <person name="Wright A.T."/>
            <person name="Boxma B."/>
            <person name="Van Alen T."/>
            <person name="Hackstein J.H."/>
            <person name="Baker S.E."/>
            <person name="Grigoriev I.V."/>
            <person name="O'Malley M.A."/>
        </authorList>
    </citation>
    <scope>NUCLEOTIDE SEQUENCE [LARGE SCALE GENOMIC DNA]</scope>
    <source>
        <strain evidence="2 3">G1</strain>
    </source>
</reference>
<organism evidence="2 3">
    <name type="scientific">Neocallimastix californiae</name>
    <dbReference type="NCBI Taxonomy" id="1754190"/>
    <lineage>
        <taxon>Eukaryota</taxon>
        <taxon>Fungi</taxon>
        <taxon>Fungi incertae sedis</taxon>
        <taxon>Chytridiomycota</taxon>
        <taxon>Chytridiomycota incertae sedis</taxon>
        <taxon>Neocallimastigomycetes</taxon>
        <taxon>Neocallimastigales</taxon>
        <taxon>Neocallimastigaceae</taxon>
        <taxon>Neocallimastix</taxon>
    </lineage>
</organism>
<comment type="caution">
    <text evidence="2">The sequence shown here is derived from an EMBL/GenBank/DDBJ whole genome shotgun (WGS) entry which is preliminary data.</text>
</comment>
<evidence type="ECO:0000256" key="1">
    <source>
        <dbReference type="SAM" id="MobiDB-lite"/>
    </source>
</evidence>
<feature type="compositionally biased region" description="Low complexity" evidence="1">
    <location>
        <begin position="183"/>
        <end position="195"/>
    </location>
</feature>
<dbReference type="STRING" id="1754190.A0A1Y2B569"/>
<feature type="region of interest" description="Disordered" evidence="1">
    <location>
        <begin position="268"/>
        <end position="288"/>
    </location>
</feature>
<gene>
    <name evidence="2" type="ORF">LY90DRAFT_83199</name>
</gene>
<keyword evidence="3" id="KW-1185">Reference proteome</keyword>
<dbReference type="OrthoDB" id="5595153at2759"/>
<name>A0A1Y2B569_9FUNG</name>
<sequence>MEKSIPNVSYEKLIHDYILKQKRFKYDVKQIQKSIISCDYKKKGYSLNEYVKKKWNISQAQAYRFLIAAKVMDTLDEFEIQPNYINLCKSLYNYAKTSDQLKLLWKTLLKEANGKPYCINSSHVSKTWKELCNNKKYSNICHYEDTIIKKLGTSLLNSKSNNNNNNINSSSSSGSGSCSSGSCSSSSSNNNNNKNKNLKTLHKEENGNPYGNNNSHVSKTWKEFYNDKKYSNFCHYEDNIIKNFGISSPDLKIDTKINNNNNIIINSNSISNSNNNDNSNKNSISNNNTNNIYQIQNASLPLPTTKSVILSTNQVTPLPLTTISHISSPSNQTIHFPSYPIPQTQSYPPITISSLIPSIAMPISSTSIPVITSTNPLHISPTLNEINGASSNHYYPNQIISSNNPIIILYYKESPIKNSIYHPYQNYHL</sequence>
<evidence type="ECO:0000313" key="3">
    <source>
        <dbReference type="Proteomes" id="UP000193920"/>
    </source>
</evidence>
<feature type="region of interest" description="Disordered" evidence="1">
    <location>
        <begin position="183"/>
        <end position="216"/>
    </location>
</feature>
<dbReference type="Proteomes" id="UP000193920">
    <property type="component" value="Unassembled WGS sequence"/>
</dbReference>
<protein>
    <submittedName>
        <fullName evidence="2">Uncharacterized protein</fullName>
    </submittedName>
</protein>
<dbReference type="AlphaFoldDB" id="A0A1Y2B569"/>
<dbReference type="EMBL" id="MCOG01000177">
    <property type="protein sequence ID" value="ORY29856.1"/>
    <property type="molecule type" value="Genomic_DNA"/>
</dbReference>